<dbReference type="GO" id="GO:0003700">
    <property type="term" value="F:DNA-binding transcription factor activity"/>
    <property type="evidence" value="ECO:0007669"/>
    <property type="project" value="InterPro"/>
</dbReference>
<name>A0A8J2V9U1_9FLAO</name>
<accession>A0A8J2V9U1</accession>
<evidence type="ECO:0000256" key="3">
    <source>
        <dbReference type="ARBA" id="ARBA00023163"/>
    </source>
</evidence>
<dbReference type="InterPro" id="IPR009057">
    <property type="entry name" value="Homeodomain-like_sf"/>
</dbReference>
<keyword evidence="4" id="KW-0812">Transmembrane</keyword>
<evidence type="ECO:0000313" key="7">
    <source>
        <dbReference type="Proteomes" id="UP000652231"/>
    </source>
</evidence>
<gene>
    <name evidence="6" type="ORF">GCM10011312_11210</name>
</gene>
<keyword evidence="7" id="KW-1185">Reference proteome</keyword>
<dbReference type="EMBL" id="BMGK01000004">
    <property type="protein sequence ID" value="GGD89087.1"/>
    <property type="molecule type" value="Genomic_DNA"/>
</dbReference>
<feature type="transmembrane region" description="Helical" evidence="4">
    <location>
        <begin position="174"/>
        <end position="193"/>
    </location>
</feature>
<reference evidence="6" key="2">
    <citation type="submission" date="2020-09" db="EMBL/GenBank/DDBJ databases">
        <authorList>
            <person name="Sun Q."/>
            <person name="Zhou Y."/>
        </authorList>
    </citation>
    <scope>NUCLEOTIDE SEQUENCE</scope>
    <source>
        <strain evidence="6">CGMCC 1.12924</strain>
    </source>
</reference>
<proteinExistence type="predicted"/>
<dbReference type="PANTHER" id="PTHR43280">
    <property type="entry name" value="ARAC-FAMILY TRANSCRIPTIONAL REGULATOR"/>
    <property type="match status" value="1"/>
</dbReference>
<evidence type="ECO:0000256" key="2">
    <source>
        <dbReference type="ARBA" id="ARBA00023125"/>
    </source>
</evidence>
<dbReference type="Proteomes" id="UP000652231">
    <property type="component" value="Unassembled WGS sequence"/>
</dbReference>
<evidence type="ECO:0000259" key="5">
    <source>
        <dbReference type="PROSITE" id="PS01124"/>
    </source>
</evidence>
<keyword evidence="3" id="KW-0804">Transcription</keyword>
<dbReference type="InterPro" id="IPR018060">
    <property type="entry name" value="HTH_AraC"/>
</dbReference>
<dbReference type="Pfam" id="PF12833">
    <property type="entry name" value="HTH_18"/>
    <property type="match status" value="1"/>
</dbReference>
<evidence type="ECO:0000256" key="1">
    <source>
        <dbReference type="ARBA" id="ARBA00023015"/>
    </source>
</evidence>
<comment type="caution">
    <text evidence="6">The sequence shown here is derived from an EMBL/GenBank/DDBJ whole genome shotgun (WGS) entry which is preliminary data.</text>
</comment>
<feature type="transmembrane region" description="Helical" evidence="4">
    <location>
        <begin position="71"/>
        <end position="88"/>
    </location>
</feature>
<feature type="transmembrane region" description="Helical" evidence="4">
    <location>
        <begin position="100"/>
        <end position="119"/>
    </location>
</feature>
<feature type="transmembrane region" description="Helical" evidence="4">
    <location>
        <begin position="205"/>
        <end position="223"/>
    </location>
</feature>
<dbReference type="SUPFAM" id="SSF46689">
    <property type="entry name" value="Homeodomain-like"/>
    <property type="match status" value="1"/>
</dbReference>
<dbReference type="PROSITE" id="PS01124">
    <property type="entry name" value="HTH_ARAC_FAMILY_2"/>
    <property type="match status" value="1"/>
</dbReference>
<dbReference type="SMART" id="SM00342">
    <property type="entry name" value="HTH_ARAC"/>
    <property type="match status" value="1"/>
</dbReference>
<dbReference type="AlphaFoldDB" id="A0A8J2V9U1"/>
<feature type="domain" description="HTH araC/xylS-type" evidence="5">
    <location>
        <begin position="254"/>
        <end position="360"/>
    </location>
</feature>
<keyword evidence="4" id="KW-1133">Transmembrane helix</keyword>
<sequence>MKIEATPSFDSWTSLFLVAVFMGIFLFFSILLSKNKRTIPIAFLILAFSLILFQYVLYWTNYMVVIPYFKLLPHVSYYCAGPLLYLYFLNLYKKEVSFNYAMHFLPAFLVIITYVAILMKNTHFPEVKIPWFWFSNNPWFIAIHLGIYFLLIFKLFSKIQRTTEYENLRHRWSLVLIILFGLFILAYVSYYVLVNFSFFNSEWDYLISIVMSVSIYTIGFFVIKQPEVFDGEFFTKLFLPKQNTSDSFEDALLNEIYNKLTKHMETDKPYIDNELRLVNLADSLGFSTHLLSKVINRKSGKNFNQYVNEYRLKEAKELLLKNPEYSIKTIYFEVGFNNKATFYNAFKKEFECTPSQFRSSRFSS</sequence>
<dbReference type="GO" id="GO:0043565">
    <property type="term" value="F:sequence-specific DNA binding"/>
    <property type="evidence" value="ECO:0007669"/>
    <property type="project" value="InterPro"/>
</dbReference>
<evidence type="ECO:0000256" key="4">
    <source>
        <dbReference type="SAM" id="Phobius"/>
    </source>
</evidence>
<keyword evidence="1" id="KW-0805">Transcription regulation</keyword>
<evidence type="ECO:0000313" key="6">
    <source>
        <dbReference type="EMBL" id="GGD89087.1"/>
    </source>
</evidence>
<feature type="transmembrane region" description="Helical" evidence="4">
    <location>
        <begin position="39"/>
        <end position="59"/>
    </location>
</feature>
<feature type="transmembrane region" description="Helical" evidence="4">
    <location>
        <begin position="12"/>
        <end position="32"/>
    </location>
</feature>
<keyword evidence="2" id="KW-0238">DNA-binding</keyword>
<dbReference type="RefSeq" id="WP_188440400.1">
    <property type="nucleotide sequence ID" value="NZ_BMGK01000004.1"/>
</dbReference>
<dbReference type="Gene3D" id="1.10.10.60">
    <property type="entry name" value="Homeodomain-like"/>
    <property type="match status" value="2"/>
</dbReference>
<keyword evidence="4" id="KW-0472">Membrane</keyword>
<dbReference type="PANTHER" id="PTHR43280:SF29">
    <property type="entry name" value="ARAC-FAMILY TRANSCRIPTIONAL REGULATOR"/>
    <property type="match status" value="1"/>
</dbReference>
<reference evidence="6" key="1">
    <citation type="journal article" date="2014" name="Int. J. Syst. Evol. Microbiol.">
        <title>Complete genome sequence of Corynebacterium casei LMG S-19264T (=DSM 44701T), isolated from a smear-ripened cheese.</title>
        <authorList>
            <consortium name="US DOE Joint Genome Institute (JGI-PGF)"/>
            <person name="Walter F."/>
            <person name="Albersmeier A."/>
            <person name="Kalinowski J."/>
            <person name="Ruckert C."/>
        </authorList>
    </citation>
    <scope>NUCLEOTIDE SEQUENCE</scope>
    <source>
        <strain evidence="6">CGMCC 1.12924</strain>
    </source>
</reference>
<protein>
    <recommendedName>
        <fullName evidence="5">HTH araC/xylS-type domain-containing protein</fullName>
    </recommendedName>
</protein>
<feature type="transmembrane region" description="Helical" evidence="4">
    <location>
        <begin position="131"/>
        <end position="153"/>
    </location>
</feature>
<organism evidence="6 7">
    <name type="scientific">Planktosalinus lacus</name>
    <dbReference type="NCBI Taxonomy" id="1526573"/>
    <lineage>
        <taxon>Bacteria</taxon>
        <taxon>Pseudomonadati</taxon>
        <taxon>Bacteroidota</taxon>
        <taxon>Flavobacteriia</taxon>
        <taxon>Flavobacteriales</taxon>
        <taxon>Flavobacteriaceae</taxon>
        <taxon>Planktosalinus</taxon>
    </lineage>
</organism>